<evidence type="ECO:0000313" key="8">
    <source>
        <dbReference type="EMBL" id="GAA3593853.1"/>
    </source>
</evidence>
<evidence type="ECO:0000256" key="1">
    <source>
        <dbReference type="ARBA" id="ARBA00004651"/>
    </source>
</evidence>
<dbReference type="PANTHER" id="PTHR30250">
    <property type="entry name" value="PST FAMILY PREDICTED COLANIC ACID TRANSPORTER"/>
    <property type="match status" value="1"/>
</dbReference>
<evidence type="ECO:0000313" key="9">
    <source>
        <dbReference type="Proteomes" id="UP001501074"/>
    </source>
</evidence>
<keyword evidence="4 7" id="KW-0812">Transmembrane</keyword>
<comment type="caution">
    <text evidence="8">The sequence shown here is derived from an EMBL/GenBank/DDBJ whole genome shotgun (WGS) entry which is preliminary data.</text>
</comment>
<name>A0ABP6Z051_9ACTN</name>
<feature type="transmembrane region" description="Helical" evidence="7">
    <location>
        <begin position="300"/>
        <end position="322"/>
    </location>
</feature>
<feature type="transmembrane region" description="Helical" evidence="7">
    <location>
        <begin position="91"/>
        <end position="115"/>
    </location>
</feature>
<feature type="transmembrane region" description="Helical" evidence="7">
    <location>
        <begin position="53"/>
        <end position="79"/>
    </location>
</feature>
<comment type="subcellular location">
    <subcellularLocation>
        <location evidence="1">Cell membrane</location>
        <topology evidence="1">Multi-pass membrane protein</topology>
    </subcellularLocation>
</comment>
<feature type="transmembrane region" description="Helical" evidence="7">
    <location>
        <begin position="216"/>
        <end position="237"/>
    </location>
</feature>
<protein>
    <submittedName>
        <fullName evidence="8">Lipopolysaccharide biosynthesis protein</fullName>
    </submittedName>
</protein>
<comment type="similarity">
    <text evidence="2">Belongs to the polysaccharide synthase family.</text>
</comment>
<dbReference type="CDD" id="cd13127">
    <property type="entry name" value="MATE_tuaB_like"/>
    <property type="match status" value="1"/>
</dbReference>
<organism evidence="8 9">
    <name type="scientific">Kineosporia mesophila</name>
    <dbReference type="NCBI Taxonomy" id="566012"/>
    <lineage>
        <taxon>Bacteria</taxon>
        <taxon>Bacillati</taxon>
        <taxon>Actinomycetota</taxon>
        <taxon>Actinomycetes</taxon>
        <taxon>Kineosporiales</taxon>
        <taxon>Kineosporiaceae</taxon>
        <taxon>Kineosporia</taxon>
    </lineage>
</organism>
<dbReference type="Pfam" id="PF13440">
    <property type="entry name" value="Polysacc_synt_3"/>
    <property type="match status" value="1"/>
</dbReference>
<keyword evidence="3" id="KW-1003">Cell membrane</keyword>
<gene>
    <name evidence="8" type="ORF">GCM10022223_06000</name>
</gene>
<dbReference type="PANTHER" id="PTHR30250:SF10">
    <property type="entry name" value="LIPOPOLYSACCHARIDE BIOSYNTHESIS PROTEIN WZXC"/>
    <property type="match status" value="1"/>
</dbReference>
<feature type="transmembrane region" description="Helical" evidence="7">
    <location>
        <begin position="158"/>
        <end position="179"/>
    </location>
</feature>
<evidence type="ECO:0000256" key="2">
    <source>
        <dbReference type="ARBA" id="ARBA00007430"/>
    </source>
</evidence>
<evidence type="ECO:0000256" key="7">
    <source>
        <dbReference type="SAM" id="Phobius"/>
    </source>
</evidence>
<dbReference type="Proteomes" id="UP001501074">
    <property type="component" value="Unassembled WGS sequence"/>
</dbReference>
<keyword evidence="5 7" id="KW-1133">Transmembrane helix</keyword>
<keyword evidence="9" id="KW-1185">Reference proteome</keyword>
<feature type="transmembrane region" description="Helical" evidence="7">
    <location>
        <begin position="452"/>
        <end position="471"/>
    </location>
</feature>
<feature type="transmembrane region" description="Helical" evidence="7">
    <location>
        <begin position="423"/>
        <end position="446"/>
    </location>
</feature>
<evidence type="ECO:0000256" key="4">
    <source>
        <dbReference type="ARBA" id="ARBA00022692"/>
    </source>
</evidence>
<evidence type="ECO:0000256" key="3">
    <source>
        <dbReference type="ARBA" id="ARBA00022475"/>
    </source>
</evidence>
<feature type="transmembrane region" description="Helical" evidence="7">
    <location>
        <begin position="25"/>
        <end position="47"/>
    </location>
</feature>
<proteinExistence type="inferred from homology"/>
<feature type="transmembrane region" description="Helical" evidence="7">
    <location>
        <begin position="127"/>
        <end position="146"/>
    </location>
</feature>
<dbReference type="EMBL" id="BAAAZO010000001">
    <property type="protein sequence ID" value="GAA3593853.1"/>
    <property type="molecule type" value="Genomic_DNA"/>
</dbReference>
<dbReference type="RefSeq" id="WP_231484126.1">
    <property type="nucleotide sequence ID" value="NZ_BAAAZO010000001.1"/>
</dbReference>
<keyword evidence="6 7" id="KW-0472">Membrane</keyword>
<evidence type="ECO:0000256" key="6">
    <source>
        <dbReference type="ARBA" id="ARBA00023136"/>
    </source>
</evidence>
<reference evidence="9" key="1">
    <citation type="journal article" date="2019" name="Int. J. Syst. Evol. Microbiol.">
        <title>The Global Catalogue of Microorganisms (GCM) 10K type strain sequencing project: providing services to taxonomists for standard genome sequencing and annotation.</title>
        <authorList>
            <consortium name="The Broad Institute Genomics Platform"/>
            <consortium name="The Broad Institute Genome Sequencing Center for Infectious Disease"/>
            <person name="Wu L."/>
            <person name="Ma J."/>
        </authorList>
    </citation>
    <scope>NUCLEOTIDE SEQUENCE [LARGE SCALE GENOMIC DNA]</scope>
    <source>
        <strain evidence="9">JCM 16902</strain>
    </source>
</reference>
<accession>A0ABP6Z051</accession>
<dbReference type="InterPro" id="IPR050833">
    <property type="entry name" value="Poly_Biosynth_Transport"/>
</dbReference>
<feature type="transmembrane region" description="Helical" evidence="7">
    <location>
        <begin position="243"/>
        <end position="262"/>
    </location>
</feature>
<feature type="transmembrane region" description="Helical" evidence="7">
    <location>
        <begin position="185"/>
        <end position="204"/>
    </location>
</feature>
<evidence type="ECO:0000256" key="5">
    <source>
        <dbReference type="ARBA" id="ARBA00022989"/>
    </source>
</evidence>
<feature type="transmembrane region" description="Helical" evidence="7">
    <location>
        <begin position="366"/>
        <end position="385"/>
    </location>
</feature>
<feature type="transmembrane region" description="Helical" evidence="7">
    <location>
        <begin position="334"/>
        <end position="354"/>
    </location>
</feature>
<feature type="transmembrane region" description="Helical" evidence="7">
    <location>
        <begin position="391"/>
        <end position="411"/>
    </location>
</feature>
<sequence>MTSSVAPETAPETGLGGRVLSALRWSFVATVVIRFSSLGVSVAMARLLGPSEFGVYAVAFVVLAAVLSLNELGVSVALVRYQGDERVVVPTVATLSMLGSLVCYAVIFSVAPGVAASFGAPAAVGPIRLIGLCVIVDGLAAVPVALLQREFRQKRRAVADITNFGVGSVISIGLAVAGMGAVSLAAGRIVGSVASVVLLVSSVRGRWRFGWDRNQAGGLLAIGLPLAGSSLVVFGILSLDQFIVGHLGGATVLGIYVLAFNLSSWPVTALSQPVRAVTLPLFARLADDPARFSRTAVDCLGALLAVTVPVATGLGASAYPLVRVVYGPDWVSSSPVLVWLAVLGGCRVLLELFYDLLVALGATRQLFGLQVAWLVVLAVGLPVGQHLGGPVGVAVAHSLVCLFVIVPLNVRAMVMRTGTPVRALVLASLGPAAGGCVIVLTAVALQRSVPDLFALAGTGLVAGLFALRGVLRLRGRVAR</sequence>